<reference evidence="2" key="2">
    <citation type="submission" date="2021-02" db="EMBL/GenBank/DDBJ databases">
        <authorList>
            <person name="Kimball J.A."/>
            <person name="Haas M.W."/>
            <person name="Macchietto M."/>
            <person name="Kono T."/>
            <person name="Duquette J."/>
            <person name="Shao M."/>
        </authorList>
    </citation>
    <scope>NUCLEOTIDE SEQUENCE</scope>
    <source>
        <tissue evidence="2">Fresh leaf tissue</tissue>
    </source>
</reference>
<comment type="caution">
    <text evidence="2">The sequence shown here is derived from an EMBL/GenBank/DDBJ whole genome shotgun (WGS) entry which is preliminary data.</text>
</comment>
<dbReference type="EMBL" id="JAAALK010000081">
    <property type="protein sequence ID" value="KAG8089662.1"/>
    <property type="molecule type" value="Genomic_DNA"/>
</dbReference>
<feature type="region of interest" description="Disordered" evidence="1">
    <location>
        <begin position="167"/>
        <end position="188"/>
    </location>
</feature>
<evidence type="ECO:0000256" key="1">
    <source>
        <dbReference type="SAM" id="MobiDB-lite"/>
    </source>
</evidence>
<evidence type="ECO:0000313" key="2">
    <source>
        <dbReference type="EMBL" id="KAG8089662.1"/>
    </source>
</evidence>
<dbReference type="Proteomes" id="UP000729402">
    <property type="component" value="Unassembled WGS sequence"/>
</dbReference>
<proteinExistence type="predicted"/>
<gene>
    <name evidence="2" type="ORF">GUJ93_ZPchr0011g27405</name>
</gene>
<organism evidence="2 3">
    <name type="scientific">Zizania palustris</name>
    <name type="common">Northern wild rice</name>
    <dbReference type="NCBI Taxonomy" id="103762"/>
    <lineage>
        <taxon>Eukaryota</taxon>
        <taxon>Viridiplantae</taxon>
        <taxon>Streptophyta</taxon>
        <taxon>Embryophyta</taxon>
        <taxon>Tracheophyta</taxon>
        <taxon>Spermatophyta</taxon>
        <taxon>Magnoliopsida</taxon>
        <taxon>Liliopsida</taxon>
        <taxon>Poales</taxon>
        <taxon>Poaceae</taxon>
        <taxon>BOP clade</taxon>
        <taxon>Oryzoideae</taxon>
        <taxon>Oryzeae</taxon>
        <taxon>Zizaniinae</taxon>
        <taxon>Zizania</taxon>
    </lineage>
</organism>
<reference evidence="2" key="1">
    <citation type="journal article" date="2021" name="bioRxiv">
        <title>Whole Genome Assembly and Annotation of Northern Wild Rice, Zizania palustris L., Supports a Whole Genome Duplication in the Zizania Genus.</title>
        <authorList>
            <person name="Haas M."/>
            <person name="Kono T."/>
            <person name="Macchietto M."/>
            <person name="Millas R."/>
            <person name="McGilp L."/>
            <person name="Shao M."/>
            <person name="Duquette J."/>
            <person name="Hirsch C.N."/>
            <person name="Kimball J."/>
        </authorList>
    </citation>
    <scope>NUCLEOTIDE SEQUENCE</scope>
    <source>
        <tissue evidence="2">Fresh leaf tissue</tissue>
    </source>
</reference>
<sequence length="214" mass="22606">MGDEQRKILDLMNSRGFSAAAIVRAVATAEKPPRVLQGFSRAVDTAEEAYNGRAGDDINEKEEQEVGPPPPTGLTALDATANSAAAGRIWCCVRTSHETDLATAVCPRPSAPAPSTAPAASAPLGWRMGAITPTTSPASPPASKVVQVHDLPRDGGLQRAVVVREVRERDGGSWRPSAAGGAPRRDDEHLGEHHGVAMEVFMAIWIEITDCDLD</sequence>
<dbReference type="AlphaFoldDB" id="A0A8J5WIW5"/>
<protein>
    <submittedName>
        <fullName evidence="2">Uncharacterized protein</fullName>
    </submittedName>
</protein>
<evidence type="ECO:0000313" key="3">
    <source>
        <dbReference type="Proteomes" id="UP000729402"/>
    </source>
</evidence>
<name>A0A8J5WIW5_ZIZPA</name>
<keyword evidence="3" id="KW-1185">Reference proteome</keyword>
<accession>A0A8J5WIW5</accession>